<dbReference type="PANTHER" id="PTHR44943:SF8">
    <property type="entry name" value="TPR REPEAT-CONTAINING PROTEIN MJ0263"/>
    <property type="match status" value="1"/>
</dbReference>
<keyword evidence="2 3" id="KW-0802">TPR repeat</keyword>
<dbReference type="PANTHER" id="PTHR44943">
    <property type="entry name" value="CELLULOSE SYNTHASE OPERON PROTEIN C"/>
    <property type="match status" value="1"/>
</dbReference>
<accession>Q1Q690</accession>
<dbReference type="SUPFAM" id="SSF48452">
    <property type="entry name" value="TPR-like"/>
    <property type="match status" value="1"/>
</dbReference>
<dbReference type="InterPro" id="IPR019734">
    <property type="entry name" value="TPR_rpt"/>
</dbReference>
<reference evidence="5" key="2">
    <citation type="submission" date="2006-01" db="EMBL/GenBank/DDBJ databases">
        <authorList>
            <person name="Genoscope"/>
        </authorList>
    </citation>
    <scope>NUCLEOTIDE SEQUENCE</scope>
</reference>
<gene>
    <name evidence="5" type="ORF">kuste2346</name>
</gene>
<feature type="repeat" description="TPR" evidence="3">
    <location>
        <begin position="177"/>
        <end position="210"/>
    </location>
</feature>
<evidence type="ECO:0000256" key="2">
    <source>
        <dbReference type="ARBA" id="ARBA00022803"/>
    </source>
</evidence>
<protein>
    <submittedName>
        <fullName evidence="5">Uncharacterized protein</fullName>
    </submittedName>
</protein>
<keyword evidence="1" id="KW-0677">Repeat</keyword>
<keyword evidence="4" id="KW-0472">Membrane</keyword>
<evidence type="ECO:0000256" key="4">
    <source>
        <dbReference type="SAM" id="Phobius"/>
    </source>
</evidence>
<sequence>MIYKRERKMTDTKSDILGVLNKYKIFIGIGVAVVISIAAVTVTFVKAKSRKDETAWQSMWRINSDLAMAAQAGKTEKDKNEALNNAIESFEYIEEALASSGTTPWILFQKGNVYYELKNYDEAIRAYNDFLQRYSGHPIAFLAKQSLGYAYEEKGLLEEACNQFNDNLLSNKVFLLAQQGWDAGRCYDKLGQKENAILNYNKAVEAEPDSIWASLSRYRLSVIK</sequence>
<evidence type="ECO:0000313" key="5">
    <source>
        <dbReference type="EMBL" id="CAJ73091.1"/>
    </source>
</evidence>
<dbReference type="SMART" id="SM00028">
    <property type="entry name" value="TPR"/>
    <property type="match status" value="2"/>
</dbReference>
<dbReference type="AlphaFoldDB" id="Q1Q690"/>
<reference evidence="5" key="1">
    <citation type="journal article" date="2006" name="Nature">
        <title>Deciphering the evolution and metabolism of an anammox bacterium from a community genome.</title>
        <authorList>
            <person name="Strous M."/>
            <person name="Pelletier E."/>
            <person name="Mangenot S."/>
            <person name="Rattei T."/>
            <person name="Lehner A."/>
            <person name="Taylor M.W."/>
            <person name="Horn M."/>
            <person name="Daims H."/>
            <person name="Bartol-Mavel D."/>
            <person name="Wincker P."/>
            <person name="Barbe V."/>
            <person name="Fonknechten N."/>
            <person name="Vallenet D."/>
            <person name="Segurens B."/>
            <person name="Schenowitz-Truong C."/>
            <person name="Medigue C."/>
            <person name="Collingro A."/>
            <person name="Snel B."/>
            <person name="Dutilh B.E."/>
            <person name="OpDenCamp H.J.M."/>
            <person name="vanDerDrift C."/>
            <person name="Cirpus I."/>
            <person name="vanDePas-Schoonen K.T."/>
            <person name="Harhangi H.R."/>
            <person name="vanNiftrik L."/>
            <person name="Schmid M."/>
            <person name="Keltjens J."/>
            <person name="vanDeVossenberg J."/>
            <person name="Kartal B."/>
            <person name="Meier H."/>
            <person name="Frishman D."/>
            <person name="Huynen M.A."/>
            <person name="Mewes H."/>
            <person name="Weissenbach J."/>
            <person name="Jetten M.S.M."/>
            <person name="Wagner M."/>
            <person name="LePaslier D."/>
        </authorList>
    </citation>
    <scope>NUCLEOTIDE SEQUENCE</scope>
</reference>
<feature type="repeat" description="TPR" evidence="3">
    <location>
        <begin position="104"/>
        <end position="137"/>
    </location>
</feature>
<dbReference type="InterPro" id="IPR011990">
    <property type="entry name" value="TPR-like_helical_dom_sf"/>
</dbReference>
<name>Q1Q690_KUEST</name>
<feature type="transmembrane region" description="Helical" evidence="4">
    <location>
        <begin position="25"/>
        <end position="45"/>
    </location>
</feature>
<dbReference type="PROSITE" id="PS50005">
    <property type="entry name" value="TPR"/>
    <property type="match status" value="2"/>
</dbReference>
<dbReference type="InterPro" id="IPR051685">
    <property type="entry name" value="Ycf3/AcsC/BcsC/TPR_MFPF"/>
</dbReference>
<dbReference type="Pfam" id="PF13432">
    <property type="entry name" value="TPR_16"/>
    <property type="match status" value="1"/>
</dbReference>
<evidence type="ECO:0000256" key="3">
    <source>
        <dbReference type="PROSITE-ProRule" id="PRU00339"/>
    </source>
</evidence>
<proteinExistence type="predicted"/>
<dbReference type="Pfam" id="PF13181">
    <property type="entry name" value="TPR_8"/>
    <property type="match status" value="1"/>
</dbReference>
<organism evidence="5">
    <name type="scientific">Kuenenia stuttgartiensis</name>
    <dbReference type="NCBI Taxonomy" id="174633"/>
    <lineage>
        <taxon>Bacteria</taxon>
        <taxon>Pseudomonadati</taxon>
        <taxon>Planctomycetota</taxon>
        <taxon>Candidatus Brocadiia</taxon>
        <taxon>Candidatus Brocadiales</taxon>
        <taxon>Candidatus Brocadiaceae</taxon>
        <taxon>Candidatus Kuenenia</taxon>
    </lineage>
</organism>
<evidence type="ECO:0000256" key="1">
    <source>
        <dbReference type="ARBA" id="ARBA00022737"/>
    </source>
</evidence>
<dbReference type="Gene3D" id="1.25.40.10">
    <property type="entry name" value="Tetratricopeptide repeat domain"/>
    <property type="match status" value="1"/>
</dbReference>
<keyword evidence="4" id="KW-1133">Transmembrane helix</keyword>
<dbReference type="EMBL" id="CT573071">
    <property type="protein sequence ID" value="CAJ73091.1"/>
    <property type="molecule type" value="Genomic_DNA"/>
</dbReference>
<keyword evidence="4" id="KW-0812">Transmembrane</keyword>